<reference evidence="4 5" key="1">
    <citation type="submission" date="2025-04" db="UniProtKB">
        <authorList>
            <consortium name="RefSeq"/>
        </authorList>
    </citation>
    <scope>IDENTIFICATION</scope>
    <source>
        <tissue evidence="4 5">Whole sample</tissue>
    </source>
</reference>
<evidence type="ECO:0000313" key="3">
    <source>
        <dbReference type="Proteomes" id="UP000694844"/>
    </source>
</evidence>
<accession>A0A8B8A6K3</accession>
<dbReference type="OrthoDB" id="6203578at2759"/>
<dbReference type="KEGG" id="cvn:111099894"/>
<dbReference type="AlphaFoldDB" id="A0A8B8A6K3"/>
<organism evidence="3 4">
    <name type="scientific">Crassostrea virginica</name>
    <name type="common">Eastern oyster</name>
    <dbReference type="NCBI Taxonomy" id="6565"/>
    <lineage>
        <taxon>Eukaryota</taxon>
        <taxon>Metazoa</taxon>
        <taxon>Spiralia</taxon>
        <taxon>Lophotrochozoa</taxon>
        <taxon>Mollusca</taxon>
        <taxon>Bivalvia</taxon>
        <taxon>Autobranchia</taxon>
        <taxon>Pteriomorphia</taxon>
        <taxon>Ostreida</taxon>
        <taxon>Ostreoidea</taxon>
        <taxon>Ostreidae</taxon>
        <taxon>Crassostrea</taxon>
    </lineage>
</organism>
<evidence type="ECO:0000313" key="5">
    <source>
        <dbReference type="RefSeq" id="XP_022287099.1"/>
    </source>
</evidence>
<evidence type="ECO:0000313" key="4">
    <source>
        <dbReference type="RefSeq" id="XP_022287097.1"/>
    </source>
</evidence>
<dbReference type="RefSeq" id="XP_022287097.1">
    <property type="nucleotide sequence ID" value="XM_022431389.1"/>
</dbReference>
<dbReference type="RefSeq" id="XP_022287100.1">
    <property type="nucleotide sequence ID" value="XM_022431392.1"/>
</dbReference>
<keyword evidence="1" id="KW-0812">Transmembrane</keyword>
<sequence>MFLIVLIMCFCIEHSFARWNENECKESVAATATVVVSCPRNAKEWTERSLKKNCSHIKHTCSFFEYHCVINTWMNGTVEVCAPKRNIIGKVCAEYNYGGKTIQRHSKAHCKKCPQVYVSLKSFLYQECYKYVQNYITSQDITTLPPTRATADSSLPTLSSKASDVFEEISSTTTESIAKGTDNHSLIVIISLVCIIAVAVIMLIIVFLRQRKLYNNMDRSRFQYRDKDNSDEPFL</sequence>
<gene>
    <name evidence="4 5 6" type="primary">LOC111099894</name>
</gene>
<evidence type="ECO:0000256" key="2">
    <source>
        <dbReference type="SAM" id="SignalP"/>
    </source>
</evidence>
<keyword evidence="2" id="KW-0732">Signal</keyword>
<feature type="signal peptide" evidence="2">
    <location>
        <begin position="1"/>
        <end position="17"/>
    </location>
</feature>
<evidence type="ECO:0000313" key="6">
    <source>
        <dbReference type="RefSeq" id="XP_022287100.1"/>
    </source>
</evidence>
<evidence type="ECO:0000256" key="1">
    <source>
        <dbReference type="SAM" id="Phobius"/>
    </source>
</evidence>
<dbReference type="GeneID" id="111099894"/>
<proteinExistence type="predicted"/>
<dbReference type="Proteomes" id="UP000694844">
    <property type="component" value="Chromosome 6"/>
</dbReference>
<keyword evidence="1" id="KW-0472">Membrane</keyword>
<keyword evidence="3" id="KW-1185">Reference proteome</keyword>
<protein>
    <submittedName>
        <fullName evidence="4 5">Uncharacterized protein LOC111099894 isoform X1</fullName>
    </submittedName>
</protein>
<feature type="transmembrane region" description="Helical" evidence="1">
    <location>
        <begin position="186"/>
        <end position="208"/>
    </location>
</feature>
<feature type="chain" id="PRO_5044665799" evidence="2">
    <location>
        <begin position="18"/>
        <end position="235"/>
    </location>
</feature>
<name>A0A8B8A6K3_CRAVI</name>
<keyword evidence="1" id="KW-1133">Transmembrane helix</keyword>
<dbReference type="RefSeq" id="XP_022287099.1">
    <property type="nucleotide sequence ID" value="XM_022431391.1"/>
</dbReference>